<evidence type="ECO:0000256" key="8">
    <source>
        <dbReference type="SAM" id="Phobius"/>
    </source>
</evidence>
<accession>A0A1G2UQ12</accession>
<dbReference type="EMBL" id="MHWP01000002">
    <property type="protein sequence ID" value="OHB11487.1"/>
    <property type="molecule type" value="Genomic_DNA"/>
</dbReference>
<evidence type="ECO:0000259" key="9">
    <source>
        <dbReference type="Pfam" id="PF00482"/>
    </source>
</evidence>
<feature type="transmembrane region" description="Helical" evidence="8">
    <location>
        <begin position="375"/>
        <end position="396"/>
    </location>
</feature>
<keyword evidence="5 8" id="KW-0812">Transmembrane</keyword>
<dbReference type="Pfam" id="PF00482">
    <property type="entry name" value="T2SSF"/>
    <property type="match status" value="2"/>
</dbReference>
<dbReference type="PANTHER" id="PTHR30012:SF0">
    <property type="entry name" value="TYPE II SECRETION SYSTEM PROTEIN F-RELATED"/>
    <property type="match status" value="1"/>
</dbReference>
<reference evidence="10 11" key="1">
    <citation type="journal article" date="2016" name="Nat. Commun.">
        <title>Thousands of microbial genomes shed light on interconnected biogeochemical processes in an aquifer system.</title>
        <authorList>
            <person name="Anantharaman K."/>
            <person name="Brown C.T."/>
            <person name="Hug L.A."/>
            <person name="Sharon I."/>
            <person name="Castelle C.J."/>
            <person name="Probst A.J."/>
            <person name="Thomas B.C."/>
            <person name="Singh A."/>
            <person name="Wilkins M.J."/>
            <person name="Karaoz U."/>
            <person name="Brodie E.L."/>
            <person name="Williams K.H."/>
            <person name="Hubbard S.S."/>
            <person name="Banfield J.F."/>
        </authorList>
    </citation>
    <scope>NUCLEOTIDE SEQUENCE [LARGE SCALE GENOMIC DNA]</scope>
</reference>
<keyword evidence="3" id="KW-1003">Cell membrane</keyword>
<evidence type="ECO:0000313" key="11">
    <source>
        <dbReference type="Proteomes" id="UP000177202"/>
    </source>
</evidence>
<dbReference type="InterPro" id="IPR003004">
    <property type="entry name" value="GspF/PilC"/>
</dbReference>
<dbReference type="AlphaFoldDB" id="A0A1G2UQ12"/>
<comment type="subcellular location">
    <subcellularLocation>
        <location evidence="1">Cell inner membrane</location>
        <topology evidence="1">Multi-pass membrane protein</topology>
    </subcellularLocation>
</comment>
<comment type="caution">
    <text evidence="10">The sequence shown here is derived from an EMBL/GenBank/DDBJ whole genome shotgun (WGS) entry which is preliminary data.</text>
</comment>
<dbReference type="InterPro" id="IPR018076">
    <property type="entry name" value="T2SS_GspF_dom"/>
</dbReference>
<evidence type="ECO:0000256" key="1">
    <source>
        <dbReference type="ARBA" id="ARBA00004429"/>
    </source>
</evidence>
<dbReference type="Proteomes" id="UP000177202">
    <property type="component" value="Unassembled WGS sequence"/>
</dbReference>
<evidence type="ECO:0000256" key="7">
    <source>
        <dbReference type="ARBA" id="ARBA00023136"/>
    </source>
</evidence>
<dbReference type="FunFam" id="1.20.81.30:FF:000001">
    <property type="entry name" value="Type II secretion system protein F"/>
    <property type="match status" value="1"/>
</dbReference>
<evidence type="ECO:0000256" key="6">
    <source>
        <dbReference type="ARBA" id="ARBA00022989"/>
    </source>
</evidence>
<evidence type="ECO:0000256" key="4">
    <source>
        <dbReference type="ARBA" id="ARBA00022519"/>
    </source>
</evidence>
<proteinExistence type="inferred from homology"/>
<dbReference type="PANTHER" id="PTHR30012">
    <property type="entry name" value="GENERAL SECRETION PATHWAY PROTEIN"/>
    <property type="match status" value="1"/>
</dbReference>
<keyword evidence="6 8" id="KW-1133">Transmembrane helix</keyword>
<dbReference type="InterPro" id="IPR042094">
    <property type="entry name" value="T2SS_GspF_sf"/>
</dbReference>
<keyword evidence="4" id="KW-0997">Cell inner membrane</keyword>
<feature type="domain" description="Type II secretion system protein GspF" evidence="9">
    <location>
        <begin position="273"/>
        <end position="394"/>
    </location>
</feature>
<keyword evidence="7 8" id="KW-0472">Membrane</keyword>
<feature type="transmembrane region" description="Helical" evidence="8">
    <location>
        <begin position="174"/>
        <end position="198"/>
    </location>
</feature>
<name>A0A1G2UQ12_9BACT</name>
<sequence length="404" mass="44400">MLFNYKALDNIGKSTSGSIEAVSLDVAIGSLQRRGLIIADIESAEKEPWFKKLSFGFGSGVPHKDVVMLSRQMATLFEAQISALRIFTLLSTDIENKTLEKSMGQIVVDLQGGSTISKALGKHPAIFSDFYVNMVKSGEETGKLNETFNYLADYLDRQYEVVSRARNALIYPSFVITVFVAVMVLMFTVIIPKISLIIQESGQAIPLYTQIVFSVSEFFVSYSVALVVALVIFGFVFFKYIRTREGKRALARFKLDIPYIGNLYRKLYLSIITDNMNTMILSGISMMKVIEVTAAVVGNEVYKDILNESLVAVRGGSSLSQSLAQYEEIPNILTQMIKVGEESGELGPILGTMAHFYQKEVITAVDTLVSLIEPVMIVILGLGVGVLLASVLIPIYDVANSAGL</sequence>
<dbReference type="GO" id="GO:0005886">
    <property type="term" value="C:plasma membrane"/>
    <property type="evidence" value="ECO:0007669"/>
    <property type="project" value="UniProtKB-SubCell"/>
</dbReference>
<dbReference type="PRINTS" id="PR00812">
    <property type="entry name" value="BCTERIALGSPF"/>
</dbReference>
<organism evidence="10 11">
    <name type="scientific">Candidatus Zambryskibacteria bacterium RIFCSPLOWO2_02_FULL_44_12b</name>
    <dbReference type="NCBI Taxonomy" id="1802772"/>
    <lineage>
        <taxon>Bacteria</taxon>
        <taxon>Candidatus Zambryskiibacteriota</taxon>
    </lineage>
</organism>
<protein>
    <recommendedName>
        <fullName evidence="9">Type II secretion system protein GspF domain-containing protein</fullName>
    </recommendedName>
</protein>
<feature type="domain" description="Type II secretion system protein GspF" evidence="9">
    <location>
        <begin position="70"/>
        <end position="192"/>
    </location>
</feature>
<dbReference type="STRING" id="1802772.A3H60_02520"/>
<evidence type="ECO:0000256" key="3">
    <source>
        <dbReference type="ARBA" id="ARBA00022475"/>
    </source>
</evidence>
<gene>
    <name evidence="10" type="ORF">A3H60_02520</name>
</gene>
<evidence type="ECO:0000313" key="10">
    <source>
        <dbReference type="EMBL" id="OHB11487.1"/>
    </source>
</evidence>
<feature type="transmembrane region" description="Helical" evidence="8">
    <location>
        <begin position="218"/>
        <end position="238"/>
    </location>
</feature>
<comment type="similarity">
    <text evidence="2">Belongs to the GSP F family.</text>
</comment>
<evidence type="ECO:0000256" key="5">
    <source>
        <dbReference type="ARBA" id="ARBA00022692"/>
    </source>
</evidence>
<evidence type="ECO:0000256" key="2">
    <source>
        <dbReference type="ARBA" id="ARBA00005745"/>
    </source>
</evidence>
<dbReference type="Gene3D" id="1.20.81.30">
    <property type="entry name" value="Type II secretion system (T2SS), domain F"/>
    <property type="match status" value="2"/>
</dbReference>